<feature type="binding site" evidence="6">
    <location>
        <position position="94"/>
    </location>
    <ligand>
        <name>a divalent metal cation</name>
        <dbReference type="ChEBI" id="CHEBI:60240"/>
        <label>1</label>
    </ligand>
</feature>
<feature type="domain" description="Peptidase M24" evidence="8">
    <location>
        <begin position="12"/>
        <end position="241"/>
    </location>
</feature>
<evidence type="ECO:0000313" key="10">
    <source>
        <dbReference type="Proteomes" id="UP000176444"/>
    </source>
</evidence>
<feature type="binding site" evidence="6">
    <location>
        <position position="177"/>
    </location>
    <ligand>
        <name>substrate</name>
    </ligand>
</feature>
<protein>
    <recommendedName>
        <fullName evidence="6 7">Methionine aminopeptidase</fullName>
        <shortName evidence="6">MAP</shortName>
        <shortName evidence="6">MetAP</shortName>
        <ecNumber evidence="6 7">3.4.11.18</ecNumber>
    </recommendedName>
    <alternativeName>
        <fullName evidence="6">Peptidase M</fullName>
    </alternativeName>
</protein>
<dbReference type="InterPro" id="IPR036005">
    <property type="entry name" value="Creatinase/aminopeptidase-like"/>
</dbReference>
<evidence type="ECO:0000256" key="7">
    <source>
        <dbReference type="RuleBase" id="RU003653"/>
    </source>
</evidence>
<dbReference type="PANTHER" id="PTHR43330">
    <property type="entry name" value="METHIONINE AMINOPEPTIDASE"/>
    <property type="match status" value="1"/>
</dbReference>
<feature type="binding site" evidence="6">
    <location>
        <position position="170"/>
    </location>
    <ligand>
        <name>a divalent metal cation</name>
        <dbReference type="ChEBI" id="CHEBI:60240"/>
        <label>2</label>
        <note>catalytic</note>
    </ligand>
</feature>
<evidence type="ECO:0000256" key="6">
    <source>
        <dbReference type="HAMAP-Rule" id="MF_01974"/>
    </source>
</evidence>
<dbReference type="GO" id="GO:0004239">
    <property type="term" value="F:initiator methionyl aminopeptidase activity"/>
    <property type="evidence" value="ECO:0007669"/>
    <property type="project" value="UniProtKB-UniRule"/>
</dbReference>
<dbReference type="EMBL" id="MEUX01000023">
    <property type="protein sequence ID" value="OGC47001.1"/>
    <property type="molecule type" value="Genomic_DNA"/>
</dbReference>
<name>A0A1F4UPU8_UNCKA</name>
<dbReference type="EC" id="3.4.11.18" evidence="6 7"/>
<reference evidence="9 10" key="1">
    <citation type="journal article" date="2016" name="Nat. Commun.">
        <title>Thousands of microbial genomes shed light on interconnected biogeochemical processes in an aquifer system.</title>
        <authorList>
            <person name="Anantharaman K."/>
            <person name="Brown C.T."/>
            <person name="Hug L.A."/>
            <person name="Sharon I."/>
            <person name="Castelle C.J."/>
            <person name="Probst A.J."/>
            <person name="Thomas B.C."/>
            <person name="Singh A."/>
            <person name="Wilkins M.J."/>
            <person name="Karaoz U."/>
            <person name="Brodie E.L."/>
            <person name="Williams K.H."/>
            <person name="Hubbard S.S."/>
            <person name="Banfield J.F."/>
        </authorList>
    </citation>
    <scope>NUCLEOTIDE SEQUENCE [LARGE SCALE GENOMIC DNA]</scope>
</reference>
<accession>A0A1F4UPU8</accession>
<evidence type="ECO:0000256" key="4">
    <source>
        <dbReference type="ARBA" id="ARBA00022723"/>
    </source>
</evidence>
<dbReference type="Gene3D" id="3.90.230.10">
    <property type="entry name" value="Creatinase/methionine aminopeptidase superfamily"/>
    <property type="match status" value="1"/>
</dbReference>
<dbReference type="SUPFAM" id="SSF55920">
    <property type="entry name" value="Creatinase/aminopeptidase"/>
    <property type="match status" value="1"/>
</dbReference>
<dbReference type="Proteomes" id="UP000176444">
    <property type="component" value="Unassembled WGS sequence"/>
</dbReference>
<gene>
    <name evidence="6" type="primary">map</name>
    <name evidence="9" type="ORF">A2713_02065</name>
</gene>
<keyword evidence="3 6" id="KW-0645">Protease</keyword>
<dbReference type="PRINTS" id="PR00599">
    <property type="entry name" value="MAPEPTIDASE"/>
</dbReference>
<evidence type="ECO:0000256" key="3">
    <source>
        <dbReference type="ARBA" id="ARBA00022670"/>
    </source>
</evidence>
<organism evidence="9 10">
    <name type="scientific">candidate division WWE3 bacterium RIFCSPHIGHO2_01_FULL_35_17</name>
    <dbReference type="NCBI Taxonomy" id="1802614"/>
    <lineage>
        <taxon>Bacteria</taxon>
        <taxon>Katanobacteria</taxon>
    </lineage>
</organism>
<dbReference type="GO" id="GO:0005829">
    <property type="term" value="C:cytosol"/>
    <property type="evidence" value="ECO:0007669"/>
    <property type="project" value="TreeGrafter"/>
</dbReference>
<comment type="catalytic activity">
    <reaction evidence="6 7">
        <text>Release of N-terminal amino acids, preferentially methionine, from peptides and arylamides.</text>
        <dbReference type="EC" id="3.4.11.18"/>
    </reaction>
</comment>
<keyword evidence="5 6" id="KW-0378">Hydrolase</keyword>
<feature type="binding site" evidence="6">
    <location>
        <position position="105"/>
    </location>
    <ligand>
        <name>a divalent metal cation</name>
        <dbReference type="ChEBI" id="CHEBI:60240"/>
        <label>1</label>
    </ligand>
</feature>
<evidence type="ECO:0000256" key="1">
    <source>
        <dbReference type="ARBA" id="ARBA00002521"/>
    </source>
</evidence>
<comment type="similarity">
    <text evidence="6">Belongs to the peptidase M24A family. Methionine aminopeptidase type 1 subfamily.</text>
</comment>
<keyword evidence="2 6" id="KW-0031">Aminopeptidase</keyword>
<evidence type="ECO:0000256" key="2">
    <source>
        <dbReference type="ARBA" id="ARBA00022438"/>
    </source>
</evidence>
<dbReference type="AlphaFoldDB" id="A0A1F4UPU8"/>
<evidence type="ECO:0000259" key="8">
    <source>
        <dbReference type="Pfam" id="PF00557"/>
    </source>
</evidence>
<evidence type="ECO:0000313" key="9">
    <source>
        <dbReference type="EMBL" id="OGC47001.1"/>
    </source>
</evidence>
<dbReference type="InterPro" id="IPR000994">
    <property type="entry name" value="Pept_M24"/>
</dbReference>
<proteinExistence type="inferred from homology"/>
<dbReference type="PANTHER" id="PTHR43330:SF27">
    <property type="entry name" value="METHIONINE AMINOPEPTIDASE"/>
    <property type="match status" value="1"/>
</dbReference>
<keyword evidence="4 6" id="KW-0479">Metal-binding</keyword>
<dbReference type="HAMAP" id="MF_01974">
    <property type="entry name" value="MetAP_1"/>
    <property type="match status" value="1"/>
</dbReference>
<feature type="binding site" evidence="6">
    <location>
        <position position="234"/>
    </location>
    <ligand>
        <name>a divalent metal cation</name>
        <dbReference type="ChEBI" id="CHEBI:60240"/>
        <label>2</label>
        <note>catalytic</note>
    </ligand>
</feature>
<dbReference type="GO" id="GO:0070006">
    <property type="term" value="F:metalloaminopeptidase activity"/>
    <property type="evidence" value="ECO:0007669"/>
    <property type="project" value="UniProtKB-UniRule"/>
</dbReference>
<feature type="binding site" evidence="6">
    <location>
        <position position="234"/>
    </location>
    <ligand>
        <name>a divalent metal cation</name>
        <dbReference type="ChEBI" id="CHEBI:60240"/>
        <label>1</label>
    </ligand>
</feature>
<evidence type="ECO:0000256" key="5">
    <source>
        <dbReference type="ARBA" id="ARBA00022801"/>
    </source>
</evidence>
<dbReference type="NCBIfam" id="TIGR00500">
    <property type="entry name" value="met_pdase_I"/>
    <property type="match status" value="1"/>
</dbReference>
<comment type="cofactor">
    <cofactor evidence="6">
        <name>Co(2+)</name>
        <dbReference type="ChEBI" id="CHEBI:48828"/>
    </cofactor>
    <cofactor evidence="6">
        <name>Zn(2+)</name>
        <dbReference type="ChEBI" id="CHEBI:29105"/>
    </cofactor>
    <cofactor evidence="6">
        <name>Mn(2+)</name>
        <dbReference type="ChEBI" id="CHEBI:29035"/>
    </cofactor>
    <cofactor evidence="6">
        <name>Fe(2+)</name>
        <dbReference type="ChEBI" id="CHEBI:29033"/>
    </cofactor>
    <text evidence="6">Binds 2 divalent metal cations per subunit. Has a high-affinity and a low affinity metal-binding site. The true nature of the physiological cofactor is under debate. The enzyme is active with cobalt, zinc, manganese or divalent iron ions. Most likely, methionine aminopeptidases function as mononuclear Fe(2+)-metalloproteases under physiological conditions, and the catalytically relevant metal-binding site has been assigned to the histidine-containing high-affinity site.</text>
</comment>
<dbReference type="Pfam" id="PF00557">
    <property type="entry name" value="Peptidase_M24"/>
    <property type="match status" value="1"/>
</dbReference>
<dbReference type="InterPro" id="IPR002467">
    <property type="entry name" value="Pept_M24A_MAP1"/>
</dbReference>
<comment type="caution">
    <text evidence="9">The sequence shown here is derived from an EMBL/GenBank/DDBJ whole genome shotgun (WGS) entry which is preliminary data.</text>
</comment>
<comment type="subunit">
    <text evidence="6">Monomer.</text>
</comment>
<comment type="function">
    <text evidence="1 6">Removes the N-terminal methionine from nascent proteins. The N-terminal methionine is often cleaved when the second residue in the primary sequence is small and uncharged (Met-Ala-, Cys, Gly, Pro, Ser, Thr, or Val). Requires deformylation of the N(alpha)-formylated initiator methionine before it can be hydrolyzed.</text>
</comment>
<feature type="binding site" evidence="6">
    <location>
        <position position="203"/>
    </location>
    <ligand>
        <name>a divalent metal cation</name>
        <dbReference type="ChEBI" id="CHEBI:60240"/>
        <label>2</label>
        <note>catalytic</note>
    </ligand>
</feature>
<dbReference type="GO" id="GO:0006508">
    <property type="term" value="P:proteolysis"/>
    <property type="evidence" value="ECO:0007669"/>
    <property type="project" value="UniProtKB-KW"/>
</dbReference>
<dbReference type="GO" id="GO:0046872">
    <property type="term" value="F:metal ion binding"/>
    <property type="evidence" value="ECO:0007669"/>
    <property type="project" value="UniProtKB-UniRule"/>
</dbReference>
<feature type="binding site" evidence="6">
    <location>
        <position position="77"/>
    </location>
    <ligand>
        <name>substrate</name>
    </ligand>
</feature>
<feature type="binding site" evidence="6">
    <location>
        <position position="105"/>
    </location>
    <ligand>
        <name>a divalent metal cation</name>
        <dbReference type="ChEBI" id="CHEBI:60240"/>
        <label>2</label>
        <note>catalytic</note>
    </ligand>
</feature>
<dbReference type="InterPro" id="IPR001714">
    <property type="entry name" value="Pept_M24_MAP"/>
</dbReference>
<sequence>MIYIKSKEDIKNLKEGGKISAIIMNDALKMALPGVSTLEINDAVEKQMQKLEVRPWFKEIDNYLYATCIAVNDGWVHGMPSSYKLIPGDVVSVDLGVKYGKYYLDHCWTVVVPGEKVDPSVDKFIETGKDALNFAIKSFVSGFRVGNISNAIQTTVQNAGYSVIREYTGHGVGIKPHEDPLISCYGTKGAGQLLKIGMVFAIEVMYAIGDPEIVVGSDGWTISTKDGKLSGMFEHTVVLTENGPEILTI</sequence>